<protein>
    <submittedName>
        <fullName evidence="2">Uncharacterized protein</fullName>
    </submittedName>
</protein>
<name>A0A4D4LUC6_STRAX</name>
<dbReference type="SUPFAM" id="SSF82185">
    <property type="entry name" value="Histone H3 K4-specific methyltransferase SET7/9 N-terminal domain"/>
    <property type="match status" value="1"/>
</dbReference>
<evidence type="ECO:0000313" key="2">
    <source>
        <dbReference type="EMBL" id="GDY64094.1"/>
    </source>
</evidence>
<dbReference type="STRING" id="33903.AQJ43_33575"/>
<evidence type="ECO:0000313" key="3">
    <source>
        <dbReference type="EMBL" id="GDY75748.1"/>
    </source>
</evidence>
<feature type="compositionally biased region" description="Polar residues" evidence="1">
    <location>
        <begin position="61"/>
        <end position="70"/>
    </location>
</feature>
<dbReference type="Proteomes" id="UP000302139">
    <property type="component" value="Unassembled WGS sequence"/>
</dbReference>
<reference evidence="3 4" key="1">
    <citation type="submission" date="2019-04" db="EMBL/GenBank/DDBJ databases">
        <title>Draft genome sequences of Streptomyces avermitilis ATCC 31267.</title>
        <authorList>
            <person name="Komaki H."/>
            <person name="Tamura T."/>
            <person name="Hosoyama A."/>
        </authorList>
    </citation>
    <scope>NUCLEOTIDE SEQUENCE [LARGE SCALE GENOMIC DNA]</scope>
    <source>
        <strain evidence="3 4">ATCC 31267</strain>
    </source>
</reference>
<organism evidence="2 5">
    <name type="scientific">Streptomyces avermitilis</name>
    <dbReference type="NCBI Taxonomy" id="33903"/>
    <lineage>
        <taxon>Bacteria</taxon>
        <taxon>Bacillati</taxon>
        <taxon>Actinomycetota</taxon>
        <taxon>Actinomycetes</taxon>
        <taxon>Kitasatosporales</taxon>
        <taxon>Streptomycetaceae</taxon>
        <taxon>Streptomyces</taxon>
    </lineage>
</organism>
<evidence type="ECO:0000313" key="4">
    <source>
        <dbReference type="Proteomes" id="UP000299211"/>
    </source>
</evidence>
<proteinExistence type="predicted"/>
<dbReference type="GeneID" id="41541154"/>
<dbReference type="Proteomes" id="UP000299211">
    <property type="component" value="Unassembled WGS sequence"/>
</dbReference>
<dbReference type="AlphaFoldDB" id="A0A4D4LUC6"/>
<evidence type="ECO:0000313" key="5">
    <source>
        <dbReference type="Proteomes" id="UP000302139"/>
    </source>
</evidence>
<comment type="caution">
    <text evidence="2">The sequence shown here is derived from an EMBL/GenBank/DDBJ whole genome shotgun (WGS) entry which is preliminary data.</text>
</comment>
<dbReference type="RefSeq" id="WP_010985519.1">
    <property type="nucleotide sequence ID" value="NZ_BAABTN010000027.1"/>
</dbReference>
<dbReference type="Gene3D" id="2.20.110.10">
    <property type="entry name" value="Histone H3 K4-specific methyltransferase SET7/9 N-terminal domain"/>
    <property type="match status" value="1"/>
</dbReference>
<evidence type="ECO:0000256" key="1">
    <source>
        <dbReference type="SAM" id="MobiDB-lite"/>
    </source>
</evidence>
<dbReference type="EMBL" id="BJHX01000001">
    <property type="protein sequence ID" value="GDY64094.1"/>
    <property type="molecule type" value="Genomic_DNA"/>
</dbReference>
<reference evidence="2 5" key="2">
    <citation type="submission" date="2019-04" db="EMBL/GenBank/DDBJ databases">
        <title>Draft genome sequences of Streptomyces avermitilis NBRC 14893.</title>
        <authorList>
            <person name="Komaki H."/>
            <person name="Tamura T."/>
            <person name="Hosoyama A."/>
        </authorList>
    </citation>
    <scope>NUCLEOTIDE SEQUENCE [LARGE SCALE GENOMIC DNA]</scope>
    <source>
        <strain evidence="2 5">NBRC 14893</strain>
    </source>
</reference>
<sequence length="124" mass="13815">MKRIDIDDPEVDMDLSLRLLYRGELFTGEVEEYLGGVRVSLASYADGFPHGPSRSWHKNGTRQSEGTLRTGSPAGVWRTWHANGTLAVRMVMSDDGARQLARCEWDEDGKLTKEWHADGHADGG</sequence>
<gene>
    <name evidence="2" type="ORF">SAV14893_034870</name>
    <name evidence="3" type="ORF">SAV31267_052330</name>
</gene>
<accession>A0A4D4LUC6</accession>
<dbReference type="EMBL" id="BJHY01000001">
    <property type="protein sequence ID" value="GDY75748.1"/>
    <property type="molecule type" value="Genomic_DNA"/>
</dbReference>
<feature type="region of interest" description="Disordered" evidence="1">
    <location>
        <begin position="53"/>
        <end position="73"/>
    </location>
</feature>